<evidence type="ECO:0000313" key="1">
    <source>
        <dbReference type="EMBL" id="CAD7696481.1"/>
    </source>
</evidence>
<comment type="caution">
    <text evidence="1">The sequence shown here is derived from an EMBL/GenBank/DDBJ whole genome shotgun (WGS) entry which is preliminary data.</text>
</comment>
<organism evidence="1 2">
    <name type="scientific">Ostreobium quekettii</name>
    <dbReference type="NCBI Taxonomy" id="121088"/>
    <lineage>
        <taxon>Eukaryota</taxon>
        <taxon>Viridiplantae</taxon>
        <taxon>Chlorophyta</taxon>
        <taxon>core chlorophytes</taxon>
        <taxon>Ulvophyceae</taxon>
        <taxon>TCBD clade</taxon>
        <taxon>Bryopsidales</taxon>
        <taxon>Ostreobineae</taxon>
        <taxon>Ostreobiaceae</taxon>
        <taxon>Ostreobium</taxon>
    </lineage>
</organism>
<protein>
    <submittedName>
        <fullName evidence="1">Uncharacterized protein</fullName>
    </submittedName>
</protein>
<dbReference type="AlphaFoldDB" id="A0A8S1IN16"/>
<reference evidence="1" key="1">
    <citation type="submission" date="2020-12" db="EMBL/GenBank/DDBJ databases">
        <authorList>
            <person name="Iha C."/>
        </authorList>
    </citation>
    <scope>NUCLEOTIDE SEQUENCE</scope>
</reference>
<dbReference type="EMBL" id="CAJHUC010000484">
    <property type="protein sequence ID" value="CAD7696481.1"/>
    <property type="molecule type" value="Genomic_DNA"/>
</dbReference>
<evidence type="ECO:0000313" key="2">
    <source>
        <dbReference type="Proteomes" id="UP000708148"/>
    </source>
</evidence>
<gene>
    <name evidence="1" type="ORF">OSTQU699_LOCUS1842</name>
</gene>
<dbReference type="Proteomes" id="UP000708148">
    <property type="component" value="Unassembled WGS sequence"/>
</dbReference>
<accession>A0A8S1IN16</accession>
<sequence length="136" mass="15833">MPFGLFEHRFTRSPFANAVPLTGTDKVAGLDQLERLARQRRSVRTRYKRFQGPYLEYTSLEDLRRGPRNWQEFWNCDPRDMGLSSYSVPGSLDALAERTEENVTYFLVQHRTTVACEECRYGLELVVGVYTSDKNE</sequence>
<name>A0A8S1IN16_9CHLO</name>
<dbReference type="OrthoDB" id="515142at2759"/>
<keyword evidence="2" id="KW-1185">Reference proteome</keyword>
<proteinExistence type="predicted"/>